<comment type="similarity">
    <text evidence="2 9">Belongs to the complex I subunit 3 family.</text>
</comment>
<evidence type="ECO:0000256" key="1">
    <source>
        <dbReference type="ARBA" id="ARBA00004370"/>
    </source>
</evidence>
<dbReference type="InterPro" id="IPR038430">
    <property type="entry name" value="NDAH_ubi_oxred_su3_sf"/>
</dbReference>
<keyword evidence="9" id="KW-0249">Electron transport</keyword>
<dbReference type="PANTHER" id="PTHR11058">
    <property type="entry name" value="NADH-UBIQUINONE OXIDOREDUCTASE CHAIN 3"/>
    <property type="match status" value="1"/>
</dbReference>
<dbReference type="EMBL" id="JF411955">
    <property type="protein sequence ID" value="ADZ62108.1"/>
    <property type="molecule type" value="Genomic_DNA"/>
</dbReference>
<evidence type="ECO:0000256" key="9">
    <source>
        <dbReference type="RuleBase" id="RU003640"/>
    </source>
</evidence>
<dbReference type="GO" id="GO:0031966">
    <property type="term" value="C:mitochondrial membrane"/>
    <property type="evidence" value="ECO:0007669"/>
    <property type="project" value="UniProtKB-SubCell"/>
</dbReference>
<gene>
    <name evidence="10" type="primary">ND3</name>
</gene>
<dbReference type="EC" id="7.1.1.2" evidence="9"/>
<proteinExistence type="inferred from homology"/>
<protein>
    <recommendedName>
        <fullName evidence="3 9">NADH-ubiquinone oxidoreductase chain 3</fullName>
        <ecNumber evidence="9">7.1.1.2</ecNumber>
    </recommendedName>
</protein>
<dbReference type="CTD" id="4537"/>
<comment type="catalytic activity">
    <reaction evidence="8 9">
        <text>a ubiquinone + NADH + 5 H(+)(in) = a ubiquinol + NAD(+) + 4 H(+)(out)</text>
        <dbReference type="Rhea" id="RHEA:29091"/>
        <dbReference type="Rhea" id="RHEA-COMP:9565"/>
        <dbReference type="Rhea" id="RHEA-COMP:9566"/>
        <dbReference type="ChEBI" id="CHEBI:15378"/>
        <dbReference type="ChEBI" id="CHEBI:16389"/>
        <dbReference type="ChEBI" id="CHEBI:17976"/>
        <dbReference type="ChEBI" id="CHEBI:57540"/>
        <dbReference type="ChEBI" id="CHEBI:57945"/>
        <dbReference type="EC" id="7.1.1.2"/>
    </reaction>
</comment>
<keyword evidence="5 9" id="KW-0812">Transmembrane</keyword>
<dbReference type="PANTHER" id="PTHR11058:SF9">
    <property type="entry name" value="NADH-UBIQUINONE OXIDOREDUCTASE CHAIN 3"/>
    <property type="match status" value="1"/>
</dbReference>
<keyword evidence="9 10" id="KW-0496">Mitochondrion</keyword>
<dbReference type="GO" id="GO:0030964">
    <property type="term" value="C:NADH dehydrogenase complex"/>
    <property type="evidence" value="ECO:0007669"/>
    <property type="project" value="TreeGrafter"/>
</dbReference>
<feature type="transmembrane region" description="Helical" evidence="9">
    <location>
        <begin position="87"/>
        <end position="105"/>
    </location>
</feature>
<comment type="function">
    <text evidence="9">Core subunit of the mitochondrial membrane respiratory chain NADH dehydrogenase (Complex I) which catalyzes electron transfer from NADH through the respiratory chain, using ubiquinone as an electron acceptor. Essential for the catalytic activity of complex I.</text>
</comment>
<keyword evidence="4 9" id="KW-0813">Transport</keyword>
<evidence type="ECO:0000256" key="7">
    <source>
        <dbReference type="ARBA" id="ARBA00023136"/>
    </source>
</evidence>
<evidence type="ECO:0000256" key="3">
    <source>
        <dbReference type="ARBA" id="ARBA00021007"/>
    </source>
</evidence>
<keyword evidence="9" id="KW-1278">Translocase</keyword>
<dbReference type="AlphaFoldDB" id="G8DZ99"/>
<dbReference type="RefSeq" id="YP_004934966.1">
    <property type="nucleotide sequence ID" value="NC_016182.1"/>
</dbReference>
<keyword evidence="9" id="KW-0520">NAD</keyword>
<evidence type="ECO:0000256" key="8">
    <source>
        <dbReference type="ARBA" id="ARBA00049551"/>
    </source>
</evidence>
<evidence type="ECO:0000313" key="10">
    <source>
        <dbReference type="EMBL" id="ADZ62108.1"/>
    </source>
</evidence>
<evidence type="ECO:0000256" key="2">
    <source>
        <dbReference type="ARBA" id="ARBA00008472"/>
    </source>
</evidence>
<dbReference type="Pfam" id="PF00507">
    <property type="entry name" value="Oxidored_q4"/>
    <property type="match status" value="1"/>
</dbReference>
<geneLocation type="mitochondrion" evidence="10"/>
<keyword evidence="6 9" id="KW-1133">Transmembrane helix</keyword>
<feature type="transmembrane region" description="Helical" evidence="9">
    <location>
        <begin position="53"/>
        <end position="75"/>
    </location>
</feature>
<reference evidence="10" key="1">
    <citation type="journal article" date="2011" name="Dong Wu Xue Yan Jiu">
        <title>[Analysis of the complete mitochondrial genome sequence of Pielomastax zhengi].</title>
        <authorList>
            <person name="Yang H."/>
            <person name="Huang Y."/>
        </authorList>
    </citation>
    <scope>NUCLEOTIDE SEQUENCE</scope>
</reference>
<accession>G8DZ99</accession>
<dbReference type="GeneID" id="11341157"/>
<dbReference type="GO" id="GO:0008137">
    <property type="term" value="F:NADH dehydrogenase (ubiquinone) activity"/>
    <property type="evidence" value="ECO:0007669"/>
    <property type="project" value="UniProtKB-UniRule"/>
</dbReference>
<keyword evidence="9" id="KW-0679">Respiratory chain</keyword>
<evidence type="ECO:0000256" key="5">
    <source>
        <dbReference type="ARBA" id="ARBA00022692"/>
    </source>
</evidence>
<name>G8DZ99_9ORTH</name>
<keyword evidence="9" id="KW-0830">Ubiquinone</keyword>
<evidence type="ECO:0000256" key="4">
    <source>
        <dbReference type="ARBA" id="ARBA00022448"/>
    </source>
</evidence>
<dbReference type="InterPro" id="IPR000440">
    <property type="entry name" value="NADH_UbQ/plastoQ_OxRdtase_su3"/>
</dbReference>
<organism evidence="10">
    <name type="scientific">Pielomastax zhengi</name>
    <dbReference type="NCBI Taxonomy" id="997267"/>
    <lineage>
        <taxon>Eukaryota</taxon>
        <taxon>Metazoa</taxon>
        <taxon>Ecdysozoa</taxon>
        <taxon>Arthropoda</taxon>
        <taxon>Hexapoda</taxon>
        <taxon>Insecta</taxon>
        <taxon>Pterygota</taxon>
        <taxon>Neoptera</taxon>
        <taxon>Polyneoptera</taxon>
        <taxon>Orthoptera</taxon>
        <taxon>Caelifera</taxon>
        <taxon>Acrididea</taxon>
        <taxon>Acridomorpha</taxon>
        <taxon>Eumastacoidea</taxon>
        <taxon>Episactidae</taxon>
        <taxon>Episactinae</taxon>
        <taxon>Pielomastax</taxon>
    </lineage>
</organism>
<keyword evidence="7 9" id="KW-0472">Membrane</keyword>
<comment type="subcellular location">
    <subcellularLocation>
        <location evidence="1">Membrane</location>
    </subcellularLocation>
    <subcellularLocation>
        <location evidence="9">Mitochondrion membrane</location>
        <topology evidence="9">Multi-pass membrane protein</topology>
    </subcellularLocation>
</comment>
<dbReference type="Gene3D" id="1.20.58.1610">
    <property type="entry name" value="NADH:ubiquinone/plastoquinone oxidoreductase, chain 3"/>
    <property type="match status" value="1"/>
</dbReference>
<sequence length="117" mass="13730">MMLMMMTMMMSMGLPVVVMLMTSILSKKSIYDREKTTPFECGFDPQSFSRMPFSLRFFLIAMIFLIFDVKIALILPMVMVFNSSSPMWWTLTTLFFITILILGLYHEWNQGVLQWAE</sequence>
<evidence type="ECO:0000256" key="6">
    <source>
        <dbReference type="ARBA" id="ARBA00022989"/>
    </source>
</evidence>